<evidence type="ECO:0000313" key="1">
    <source>
        <dbReference type="EMBL" id="GAH21988.1"/>
    </source>
</evidence>
<proteinExistence type="predicted"/>
<gene>
    <name evidence="1" type="ORF">S01H4_65011</name>
</gene>
<accession>X1FMM0</accession>
<dbReference type="AlphaFoldDB" id="X1FMM0"/>
<comment type="caution">
    <text evidence="1">The sequence shown here is derived from an EMBL/GenBank/DDBJ whole genome shotgun (WGS) entry which is preliminary data.</text>
</comment>
<reference evidence="1" key="1">
    <citation type="journal article" date="2014" name="Front. Microbiol.">
        <title>High frequency of phylogenetically diverse reductive dehalogenase-homologous genes in deep subseafloor sedimentary metagenomes.</title>
        <authorList>
            <person name="Kawai M."/>
            <person name="Futagami T."/>
            <person name="Toyoda A."/>
            <person name="Takaki Y."/>
            <person name="Nishi S."/>
            <person name="Hori S."/>
            <person name="Arai W."/>
            <person name="Tsubouchi T."/>
            <person name="Morono Y."/>
            <person name="Uchiyama I."/>
            <person name="Ito T."/>
            <person name="Fujiyama A."/>
            <person name="Inagaki F."/>
            <person name="Takami H."/>
        </authorList>
    </citation>
    <scope>NUCLEOTIDE SEQUENCE</scope>
    <source>
        <strain evidence="1">Expedition CK06-06</strain>
    </source>
</reference>
<feature type="non-terminal residue" evidence="1">
    <location>
        <position position="1"/>
    </location>
</feature>
<sequence length="29" mass="3079">FLSGGGELSLSGSAEIQFLLNILFVQIKP</sequence>
<dbReference type="EMBL" id="BART01039623">
    <property type="protein sequence ID" value="GAH21988.1"/>
    <property type="molecule type" value="Genomic_DNA"/>
</dbReference>
<organism evidence="1">
    <name type="scientific">marine sediment metagenome</name>
    <dbReference type="NCBI Taxonomy" id="412755"/>
    <lineage>
        <taxon>unclassified sequences</taxon>
        <taxon>metagenomes</taxon>
        <taxon>ecological metagenomes</taxon>
    </lineage>
</organism>
<name>X1FMM0_9ZZZZ</name>
<protein>
    <submittedName>
        <fullName evidence="1">Uncharacterized protein</fullName>
    </submittedName>
</protein>